<reference evidence="1" key="1">
    <citation type="submission" date="2018-02" db="EMBL/GenBank/DDBJ databases">
        <title>Rhizophora mucronata_Transcriptome.</title>
        <authorList>
            <person name="Meera S.P."/>
            <person name="Sreeshan A."/>
            <person name="Augustine A."/>
        </authorList>
    </citation>
    <scope>NUCLEOTIDE SEQUENCE</scope>
    <source>
        <tissue evidence="1">Leaf</tissue>
    </source>
</reference>
<name>A0A2P2QG71_RHIMU</name>
<dbReference type="AlphaFoldDB" id="A0A2P2QG71"/>
<sequence length="45" mass="5174">MIRERIMVRPPSFLHFRREEHSVLHTKSNGLPFSTLQNAVLGISA</sequence>
<protein>
    <submittedName>
        <fullName evidence="1">Uncharacterized protein</fullName>
    </submittedName>
</protein>
<evidence type="ECO:0000313" key="1">
    <source>
        <dbReference type="EMBL" id="MBX65981.1"/>
    </source>
</evidence>
<organism evidence="1">
    <name type="scientific">Rhizophora mucronata</name>
    <name type="common">Asiatic mangrove</name>
    <dbReference type="NCBI Taxonomy" id="61149"/>
    <lineage>
        <taxon>Eukaryota</taxon>
        <taxon>Viridiplantae</taxon>
        <taxon>Streptophyta</taxon>
        <taxon>Embryophyta</taxon>
        <taxon>Tracheophyta</taxon>
        <taxon>Spermatophyta</taxon>
        <taxon>Magnoliopsida</taxon>
        <taxon>eudicotyledons</taxon>
        <taxon>Gunneridae</taxon>
        <taxon>Pentapetalae</taxon>
        <taxon>rosids</taxon>
        <taxon>fabids</taxon>
        <taxon>Malpighiales</taxon>
        <taxon>Rhizophoraceae</taxon>
        <taxon>Rhizophora</taxon>
    </lineage>
</organism>
<proteinExistence type="predicted"/>
<dbReference type="EMBL" id="GGEC01085497">
    <property type="protein sequence ID" value="MBX65981.1"/>
    <property type="molecule type" value="Transcribed_RNA"/>
</dbReference>
<accession>A0A2P2QG71</accession>